<dbReference type="InParanoid" id="A0A0D0AEA9"/>
<dbReference type="AlphaFoldDB" id="A0A0D0AEA9"/>
<accession>A0A0D0AEA9</accession>
<keyword evidence="2" id="KW-1185">Reference proteome</keyword>
<organism evidence="1 2">
    <name type="scientific">Suillus luteus UH-Slu-Lm8-n1</name>
    <dbReference type="NCBI Taxonomy" id="930992"/>
    <lineage>
        <taxon>Eukaryota</taxon>
        <taxon>Fungi</taxon>
        <taxon>Dikarya</taxon>
        <taxon>Basidiomycota</taxon>
        <taxon>Agaricomycotina</taxon>
        <taxon>Agaricomycetes</taxon>
        <taxon>Agaricomycetidae</taxon>
        <taxon>Boletales</taxon>
        <taxon>Suillineae</taxon>
        <taxon>Suillaceae</taxon>
        <taxon>Suillus</taxon>
    </lineage>
</organism>
<sequence length="114" mass="13118">MSQIEPSSNTNNEARRLEGGKEIYTFSTVSLVKTAMRLRKTDLEEEHRIPFLMALEGSDPGRTEEGRSLSYWSFRRKREDVKGCVSVRLYYLLGGDTAMKFQVGRRKDYQFVGG</sequence>
<reference evidence="1 2" key="1">
    <citation type="submission" date="2014-04" db="EMBL/GenBank/DDBJ databases">
        <authorList>
            <consortium name="DOE Joint Genome Institute"/>
            <person name="Kuo A."/>
            <person name="Ruytinx J."/>
            <person name="Rineau F."/>
            <person name="Colpaert J."/>
            <person name="Kohler A."/>
            <person name="Nagy L.G."/>
            <person name="Floudas D."/>
            <person name="Copeland A."/>
            <person name="Barry K.W."/>
            <person name="Cichocki N."/>
            <person name="Veneault-Fourrey C."/>
            <person name="LaButti K."/>
            <person name="Lindquist E.A."/>
            <person name="Lipzen A."/>
            <person name="Lundell T."/>
            <person name="Morin E."/>
            <person name="Murat C."/>
            <person name="Sun H."/>
            <person name="Tunlid A."/>
            <person name="Henrissat B."/>
            <person name="Grigoriev I.V."/>
            <person name="Hibbett D.S."/>
            <person name="Martin F."/>
            <person name="Nordberg H.P."/>
            <person name="Cantor M.N."/>
            <person name="Hua S.X."/>
        </authorList>
    </citation>
    <scope>NUCLEOTIDE SEQUENCE [LARGE SCALE GENOMIC DNA]</scope>
    <source>
        <strain evidence="1 2">UH-Slu-Lm8-n1</strain>
    </source>
</reference>
<dbReference type="Proteomes" id="UP000054485">
    <property type="component" value="Unassembled WGS sequence"/>
</dbReference>
<evidence type="ECO:0000313" key="1">
    <source>
        <dbReference type="EMBL" id="KIK48565.1"/>
    </source>
</evidence>
<protein>
    <submittedName>
        <fullName evidence="1">Uncharacterized protein</fullName>
    </submittedName>
</protein>
<name>A0A0D0AEA9_9AGAM</name>
<gene>
    <name evidence="1" type="ORF">CY34DRAFT_798073</name>
</gene>
<evidence type="ECO:0000313" key="2">
    <source>
        <dbReference type="Proteomes" id="UP000054485"/>
    </source>
</evidence>
<proteinExistence type="predicted"/>
<reference evidence="2" key="2">
    <citation type="submission" date="2015-01" db="EMBL/GenBank/DDBJ databases">
        <title>Evolutionary Origins and Diversification of the Mycorrhizal Mutualists.</title>
        <authorList>
            <consortium name="DOE Joint Genome Institute"/>
            <consortium name="Mycorrhizal Genomics Consortium"/>
            <person name="Kohler A."/>
            <person name="Kuo A."/>
            <person name="Nagy L.G."/>
            <person name="Floudas D."/>
            <person name="Copeland A."/>
            <person name="Barry K.W."/>
            <person name="Cichocki N."/>
            <person name="Veneault-Fourrey C."/>
            <person name="LaButti K."/>
            <person name="Lindquist E.A."/>
            <person name="Lipzen A."/>
            <person name="Lundell T."/>
            <person name="Morin E."/>
            <person name="Murat C."/>
            <person name="Riley R."/>
            <person name="Ohm R."/>
            <person name="Sun H."/>
            <person name="Tunlid A."/>
            <person name="Henrissat B."/>
            <person name="Grigoriev I.V."/>
            <person name="Hibbett D.S."/>
            <person name="Martin F."/>
        </authorList>
    </citation>
    <scope>NUCLEOTIDE SEQUENCE [LARGE SCALE GENOMIC DNA]</scope>
    <source>
        <strain evidence="2">UH-Slu-Lm8-n1</strain>
    </source>
</reference>
<dbReference type="EMBL" id="KN835137">
    <property type="protein sequence ID" value="KIK48565.1"/>
    <property type="molecule type" value="Genomic_DNA"/>
</dbReference>
<dbReference type="HOGENOM" id="CLU_2122708_0_0_1"/>